<feature type="transmembrane region" description="Helical" evidence="14">
    <location>
        <begin position="490"/>
        <end position="510"/>
    </location>
</feature>
<feature type="transmembrane region" description="Helical" evidence="14">
    <location>
        <begin position="87"/>
        <end position="116"/>
    </location>
</feature>
<accession>A0A3Q0ILA1</accession>
<evidence type="ECO:0000256" key="13">
    <source>
        <dbReference type="RuleBase" id="RU362091"/>
    </source>
</evidence>
<evidence type="ECO:0000256" key="9">
    <source>
        <dbReference type="ARBA" id="ARBA00023065"/>
    </source>
</evidence>
<evidence type="ECO:0000256" key="5">
    <source>
        <dbReference type="ARBA" id="ARBA00022847"/>
    </source>
</evidence>
<dbReference type="GO" id="GO:0005886">
    <property type="term" value="C:plasma membrane"/>
    <property type="evidence" value="ECO:0007669"/>
    <property type="project" value="TreeGrafter"/>
</dbReference>
<comment type="subcellular location">
    <subcellularLocation>
        <location evidence="1">Membrane</location>
        <topology evidence="1">Multi-pass membrane protein</topology>
    </subcellularLocation>
</comment>
<evidence type="ECO:0000256" key="12">
    <source>
        <dbReference type="ARBA" id="ARBA00023201"/>
    </source>
</evidence>
<evidence type="ECO:0000256" key="2">
    <source>
        <dbReference type="ARBA" id="ARBA00006434"/>
    </source>
</evidence>
<evidence type="ECO:0000256" key="11">
    <source>
        <dbReference type="ARBA" id="ARBA00023180"/>
    </source>
</evidence>
<evidence type="ECO:0000256" key="3">
    <source>
        <dbReference type="ARBA" id="ARBA00022448"/>
    </source>
</evidence>
<keyword evidence="10 14" id="KW-0472">Membrane</keyword>
<reference evidence="16" key="1">
    <citation type="submission" date="2025-08" db="UniProtKB">
        <authorList>
            <consortium name="RefSeq"/>
        </authorList>
    </citation>
    <scope>IDENTIFICATION</scope>
</reference>
<keyword evidence="7 14" id="KW-1133">Transmembrane helix</keyword>
<name>A0A3Q0ILA1_DIACI</name>
<gene>
    <name evidence="16" type="primary">LOC103506241</name>
</gene>
<feature type="transmembrane region" description="Helical" evidence="14">
    <location>
        <begin position="452"/>
        <end position="470"/>
    </location>
</feature>
<sequence length="625" mass="69421">MLNIAGVISIVLFYLLILLVGIWAGRKTEKGNHSEEEVMLAGRNIGLFVGIFTMTVSGGIFFANPMRKQGYVTMLDPLQDSFGSRMGGLLFLPALCGEVFWAAGILAALGATLSVIIDLDQATSVVLSAFIAVFYTLFGGLYSVAYTDVIQLFCIFIGLVSACNSHFVPLPSNRIDWVGGVDREYFFFYVFCCLSSVFQVYFQRVLSSKSATQAQMLSYVAAFGCLIMAVPPVIIGAIAKSTAFGCLIMAVPPVIIGAIAKSTDEQSCSFWLHWVGKIEGKDFWFYLDYGLLLVFGGIPWYISSVFYQASQQPQKRFLGLKAHEKCRPLLTTGKVEEKEEDWYISSVFYQLSLAVSAAVMSSADSSVLSASSMFARNVYKLIFRQNASEMEIIWVMRAAIFVTGILSTVMALTIPSIYGLWSMCSDLVYCILFPQLLMVVHFKHHCNTYGSLAAYIMAFLVRVSGGEPQLGLSPFIYYPDYDYENSRQMFPFRTMAMLMSLSTLASVSWLSKWLFRTGRLAPEWDYFNCVVNIPEDIRKVHDLGTPSEGPGEQMSVLTAGHIPLYGAAGLVGKDEMNGRINPALETDEELDMQDLERIKAQNKSEISNPFKNPHIIQKVNSNSQF</sequence>
<feature type="transmembrane region" description="Helical" evidence="14">
    <location>
        <begin position="187"/>
        <end position="204"/>
    </location>
</feature>
<dbReference type="PANTHER" id="PTHR45897:SF4">
    <property type="entry name" value="HIGH-AFFINITY CHOLINE TRANSPORTER 1"/>
    <property type="match status" value="1"/>
</dbReference>
<evidence type="ECO:0000256" key="14">
    <source>
        <dbReference type="SAM" id="Phobius"/>
    </source>
</evidence>
<keyword evidence="5" id="KW-0769">Symport</keyword>
<comment type="similarity">
    <text evidence="2 13">Belongs to the sodium:solute symporter (SSF) (TC 2.A.21) family.</text>
</comment>
<keyword evidence="3" id="KW-0813">Transport</keyword>
<keyword evidence="12" id="KW-0739">Sodium transport</keyword>
<dbReference type="PaxDb" id="121845-A0A3Q0ILA1"/>
<dbReference type="InterPro" id="IPR052244">
    <property type="entry name" value="Choline_transporter"/>
</dbReference>
<dbReference type="GO" id="GO:0008292">
    <property type="term" value="P:acetylcholine biosynthetic process"/>
    <property type="evidence" value="ECO:0007669"/>
    <property type="project" value="TreeGrafter"/>
</dbReference>
<dbReference type="InterPro" id="IPR038377">
    <property type="entry name" value="Na/Glc_symporter_sf"/>
</dbReference>
<evidence type="ECO:0000256" key="7">
    <source>
        <dbReference type="ARBA" id="ARBA00022989"/>
    </source>
</evidence>
<feature type="transmembrane region" description="Helical" evidence="14">
    <location>
        <begin position="420"/>
        <end position="440"/>
    </location>
</feature>
<feature type="transmembrane region" description="Helical" evidence="14">
    <location>
        <begin position="7"/>
        <end position="25"/>
    </location>
</feature>
<keyword evidence="15" id="KW-1185">Reference proteome</keyword>
<keyword evidence="8" id="KW-0915">Sodium</keyword>
<keyword evidence="6" id="KW-0530">Neurotransmitter biosynthesis</keyword>
<feature type="transmembrane region" description="Helical" evidence="14">
    <location>
        <begin position="283"/>
        <end position="302"/>
    </location>
</feature>
<dbReference type="PROSITE" id="PS50283">
    <property type="entry name" value="NA_SOLUT_SYMP_3"/>
    <property type="match status" value="1"/>
</dbReference>
<feature type="transmembrane region" description="Helical" evidence="14">
    <location>
        <begin position="392"/>
        <end position="414"/>
    </location>
</feature>
<proteinExistence type="inferred from homology"/>
<feature type="transmembrane region" description="Helical" evidence="14">
    <location>
        <begin position="216"/>
        <end position="235"/>
    </location>
</feature>
<dbReference type="PANTHER" id="PTHR45897">
    <property type="entry name" value="HIGH-AFFINITY CHOLINE TRANSPORTER 1"/>
    <property type="match status" value="1"/>
</dbReference>
<evidence type="ECO:0000313" key="15">
    <source>
        <dbReference type="Proteomes" id="UP000079169"/>
    </source>
</evidence>
<dbReference type="KEGG" id="dci:103506241"/>
<dbReference type="CDD" id="cd11474">
    <property type="entry name" value="SLC5sbd_CHT"/>
    <property type="match status" value="1"/>
</dbReference>
<dbReference type="GO" id="GO:0005307">
    <property type="term" value="F:choline:sodium symporter activity"/>
    <property type="evidence" value="ECO:0007669"/>
    <property type="project" value="TreeGrafter"/>
</dbReference>
<dbReference type="GeneID" id="103506241"/>
<dbReference type="STRING" id="121845.A0A3Q0ILA1"/>
<protein>
    <submittedName>
        <fullName evidence="16">High affinity choline transporter 1</fullName>
    </submittedName>
</protein>
<evidence type="ECO:0000256" key="8">
    <source>
        <dbReference type="ARBA" id="ARBA00023053"/>
    </source>
</evidence>
<evidence type="ECO:0000256" key="1">
    <source>
        <dbReference type="ARBA" id="ARBA00004141"/>
    </source>
</evidence>
<evidence type="ECO:0000256" key="6">
    <source>
        <dbReference type="ARBA" id="ARBA00022979"/>
    </source>
</evidence>
<dbReference type="RefSeq" id="XP_026677029.1">
    <property type="nucleotide sequence ID" value="XM_026821228.1"/>
</dbReference>
<keyword evidence="9" id="KW-0406">Ion transport</keyword>
<dbReference type="Proteomes" id="UP000079169">
    <property type="component" value="Unplaced"/>
</dbReference>
<evidence type="ECO:0000256" key="10">
    <source>
        <dbReference type="ARBA" id="ARBA00023136"/>
    </source>
</evidence>
<feature type="transmembrane region" description="Helical" evidence="14">
    <location>
        <begin position="122"/>
        <end position="142"/>
    </location>
</feature>
<keyword evidence="4 14" id="KW-0812">Transmembrane</keyword>
<organism evidence="15 16">
    <name type="scientific">Diaphorina citri</name>
    <name type="common">Asian citrus psyllid</name>
    <dbReference type="NCBI Taxonomy" id="121845"/>
    <lineage>
        <taxon>Eukaryota</taxon>
        <taxon>Metazoa</taxon>
        <taxon>Ecdysozoa</taxon>
        <taxon>Arthropoda</taxon>
        <taxon>Hexapoda</taxon>
        <taxon>Insecta</taxon>
        <taxon>Pterygota</taxon>
        <taxon>Neoptera</taxon>
        <taxon>Paraneoptera</taxon>
        <taxon>Hemiptera</taxon>
        <taxon>Sternorrhyncha</taxon>
        <taxon>Psylloidea</taxon>
        <taxon>Psyllidae</taxon>
        <taxon>Diaphorininae</taxon>
        <taxon>Diaphorina</taxon>
    </lineage>
</organism>
<evidence type="ECO:0000256" key="4">
    <source>
        <dbReference type="ARBA" id="ARBA00022692"/>
    </source>
</evidence>
<dbReference type="InterPro" id="IPR001734">
    <property type="entry name" value="Na/solute_symporter"/>
</dbReference>
<feature type="transmembrane region" description="Helical" evidence="14">
    <location>
        <begin position="149"/>
        <end position="167"/>
    </location>
</feature>
<dbReference type="Pfam" id="PF00474">
    <property type="entry name" value="SSF"/>
    <property type="match status" value="2"/>
</dbReference>
<keyword evidence="11" id="KW-0325">Glycoprotein</keyword>
<evidence type="ECO:0000313" key="16">
    <source>
        <dbReference type="RefSeq" id="XP_026677029.1"/>
    </source>
</evidence>
<dbReference type="AlphaFoldDB" id="A0A3Q0ILA1"/>
<feature type="transmembrane region" description="Helical" evidence="14">
    <location>
        <begin position="45"/>
        <end position="66"/>
    </location>
</feature>
<dbReference type="Gene3D" id="1.20.1730.10">
    <property type="entry name" value="Sodium/glucose cotransporter"/>
    <property type="match status" value="1"/>
</dbReference>